<dbReference type="GO" id="GO:0070292">
    <property type="term" value="P:N-acylphosphatidylethanolamine metabolic process"/>
    <property type="evidence" value="ECO:0007669"/>
    <property type="project" value="TreeGrafter"/>
</dbReference>
<proteinExistence type="predicted"/>
<dbReference type="PANTHER" id="PTHR15032:SF4">
    <property type="entry name" value="N-ACYL-PHOSPHATIDYLETHANOLAMINE-HYDROLYZING PHOSPHOLIPASE D"/>
    <property type="match status" value="1"/>
</dbReference>
<dbReference type="Gene3D" id="1.10.630.10">
    <property type="entry name" value="Cytochrome P450"/>
    <property type="match status" value="2"/>
</dbReference>
<reference evidence="3" key="1">
    <citation type="submission" date="2021-10" db="EMBL/GenBank/DDBJ databases">
        <title>De novo Genome Assembly of Clathrus columnatus (Basidiomycota, Fungi) Using Illumina and Nanopore Sequence Data.</title>
        <authorList>
            <person name="Ogiso-Tanaka E."/>
            <person name="Itagaki H."/>
            <person name="Hosoya T."/>
            <person name="Hosaka K."/>
        </authorList>
    </citation>
    <scope>NUCLEOTIDE SEQUENCE</scope>
    <source>
        <strain evidence="3">MO-923</strain>
    </source>
</reference>
<accession>A0AAV5AMN4</accession>
<evidence type="ECO:0000256" key="1">
    <source>
        <dbReference type="SAM" id="Phobius"/>
    </source>
</evidence>
<dbReference type="GO" id="GO:0020037">
    <property type="term" value="F:heme binding"/>
    <property type="evidence" value="ECO:0007669"/>
    <property type="project" value="InterPro"/>
</dbReference>
<dbReference type="InterPro" id="IPR001279">
    <property type="entry name" value="Metallo-B-lactamas"/>
</dbReference>
<dbReference type="SUPFAM" id="SSF56281">
    <property type="entry name" value="Metallo-hydrolase/oxidoreductase"/>
    <property type="match status" value="1"/>
</dbReference>
<dbReference type="EMBL" id="BPWL01000009">
    <property type="protein sequence ID" value="GJJ14105.1"/>
    <property type="molecule type" value="Genomic_DNA"/>
</dbReference>
<dbReference type="GO" id="GO:0070291">
    <property type="term" value="P:N-acylethanolamine metabolic process"/>
    <property type="evidence" value="ECO:0007669"/>
    <property type="project" value="TreeGrafter"/>
</dbReference>
<dbReference type="Proteomes" id="UP001050691">
    <property type="component" value="Unassembled WGS sequence"/>
</dbReference>
<dbReference type="SUPFAM" id="SSF48264">
    <property type="entry name" value="Cytochrome P450"/>
    <property type="match status" value="1"/>
</dbReference>
<dbReference type="Pfam" id="PF00067">
    <property type="entry name" value="p450"/>
    <property type="match status" value="1"/>
</dbReference>
<keyword evidence="4" id="KW-1185">Reference proteome</keyword>
<dbReference type="PANTHER" id="PTHR15032">
    <property type="entry name" value="N-ACYL-PHOSPHATIDYLETHANOLAMINE-HYDROLYZING PHOSPHOLIPASE D"/>
    <property type="match status" value="1"/>
</dbReference>
<evidence type="ECO:0000313" key="3">
    <source>
        <dbReference type="EMBL" id="GJJ14105.1"/>
    </source>
</evidence>
<dbReference type="GO" id="GO:0005737">
    <property type="term" value="C:cytoplasm"/>
    <property type="evidence" value="ECO:0007669"/>
    <property type="project" value="TreeGrafter"/>
</dbReference>
<keyword evidence="1" id="KW-0472">Membrane</keyword>
<sequence>MSSTLLTDFSVKRSVLLALAVGTTYFLTKFIYSVIKPYWSPLRALPGPKSKSLLWGHLQDIFKSGPAEAHLKWTYEYGFTFVYKGFLNRDRLTTLDPKALTYILNHSYDFPKPEEVRANLAELLGEGFDYKFEALNPAGIPNELNAAFSSVMREGGNFRLINVLRNFIPILRKIIPPLKPTSRTRRLAKSTEVMTRIGSELLSSKKQAVQSIIDQKEHNPGQVEKTDISGRDLLSRLVAANMATDLPENHRLSDHDVYSQIPTFLIAGHETTATAATWTLFALAQHPDIQIKLREELLLVETDSPSMDELNALPYLELIVREIMRLHAPVASTIRLSAKDDLIPLENPYQDKNGILRHEIPISKGDSIFIPILTLNLHKGIWGEDALEFRPERWANYSDKSHDLPGVYANMLTFLGGPRSFQFELAVPVEDVEKKTALVTRPHLKSAPKAGPQLPLKIRAWKLRRSNHRDRDVVWSPPEEWQHSSSFFSSLLNMDTFKLAVISVIVNKVDSPDKNIEEVQEQTTNNRPSHHVNDTQNHFKNPWPSFRHVFSPNFFLFRWPGRAEYRNANSYMCRPSVPANASSLIPQQKPNWGTAAPPETLKATWLGHASFLVELPTPVGASRGPRILLDPVFSHRCSPLSWIGPARFMPTPCTLEELPQVDVVAISHNHYDHMDTTTIQALAFSKTGHNNPGVPRIHIFAPLNNEAPFKSIGIPQTHIHCLDWWQSSDIIVELPSKVSSNITDELPPIRTTFRLTCTPTQHLSGRSVFLTDRWKSLWSSWAVESNPYNKDQSEGGMHPVKLWFAGDTGYRTVHVGENESDVPVCPAFKQIGDKFGGFDLALLPIGAYNPRPLLSYMHCAPQDSVRLFADLKAKKAIAMHWGTWHLGGEPFDEPVALLKQEREKAGLKSGEFEPCAIGETIVV</sequence>
<dbReference type="InterPro" id="IPR036866">
    <property type="entry name" value="RibonucZ/Hydroxyglut_hydro"/>
</dbReference>
<keyword evidence="1" id="KW-1133">Transmembrane helix</keyword>
<name>A0AAV5AMN4_9AGAM</name>
<gene>
    <name evidence="3" type="ORF">Clacol_008362</name>
</gene>
<dbReference type="GO" id="GO:0005506">
    <property type="term" value="F:iron ion binding"/>
    <property type="evidence" value="ECO:0007669"/>
    <property type="project" value="InterPro"/>
</dbReference>
<feature type="transmembrane region" description="Helical" evidence="1">
    <location>
        <begin position="15"/>
        <end position="35"/>
    </location>
</feature>
<keyword evidence="1" id="KW-0812">Transmembrane</keyword>
<dbReference type="InterPro" id="IPR036396">
    <property type="entry name" value="Cyt_P450_sf"/>
</dbReference>
<evidence type="ECO:0000313" key="4">
    <source>
        <dbReference type="Proteomes" id="UP001050691"/>
    </source>
</evidence>
<dbReference type="Pfam" id="PF12706">
    <property type="entry name" value="Lactamase_B_2"/>
    <property type="match status" value="1"/>
</dbReference>
<protein>
    <recommendedName>
        <fullName evidence="2">Metallo-beta-lactamase domain-containing protein</fullName>
    </recommendedName>
</protein>
<feature type="domain" description="Metallo-beta-lactamase" evidence="2">
    <location>
        <begin position="626"/>
        <end position="881"/>
    </location>
</feature>
<dbReference type="AlphaFoldDB" id="A0AAV5AMN4"/>
<dbReference type="GO" id="GO:0004497">
    <property type="term" value="F:monooxygenase activity"/>
    <property type="evidence" value="ECO:0007669"/>
    <property type="project" value="InterPro"/>
</dbReference>
<dbReference type="GO" id="GO:0070290">
    <property type="term" value="F:N-acylphosphatidylethanolamine-specific phospholipase D activity"/>
    <property type="evidence" value="ECO:0007669"/>
    <property type="project" value="TreeGrafter"/>
</dbReference>
<dbReference type="GO" id="GO:0016705">
    <property type="term" value="F:oxidoreductase activity, acting on paired donors, with incorporation or reduction of molecular oxygen"/>
    <property type="evidence" value="ECO:0007669"/>
    <property type="project" value="InterPro"/>
</dbReference>
<organism evidence="3 4">
    <name type="scientific">Clathrus columnatus</name>
    <dbReference type="NCBI Taxonomy" id="1419009"/>
    <lineage>
        <taxon>Eukaryota</taxon>
        <taxon>Fungi</taxon>
        <taxon>Dikarya</taxon>
        <taxon>Basidiomycota</taxon>
        <taxon>Agaricomycotina</taxon>
        <taxon>Agaricomycetes</taxon>
        <taxon>Phallomycetidae</taxon>
        <taxon>Phallales</taxon>
        <taxon>Clathraceae</taxon>
        <taxon>Clathrus</taxon>
    </lineage>
</organism>
<dbReference type="InterPro" id="IPR001128">
    <property type="entry name" value="Cyt_P450"/>
</dbReference>
<comment type="caution">
    <text evidence="3">The sequence shown here is derived from an EMBL/GenBank/DDBJ whole genome shotgun (WGS) entry which is preliminary data.</text>
</comment>
<evidence type="ECO:0000259" key="2">
    <source>
        <dbReference type="Pfam" id="PF12706"/>
    </source>
</evidence>
<dbReference type="Gene3D" id="3.60.15.10">
    <property type="entry name" value="Ribonuclease Z/Hydroxyacylglutathione hydrolase-like"/>
    <property type="match status" value="1"/>
</dbReference>